<dbReference type="KEGG" id="erl:AOC36_09920"/>
<keyword evidence="2" id="KW-1185">Reference proteome</keyword>
<sequence>MTQSIMLHHILRAPSDLYLNNTTREQLQKLMHSQSIVTSLDADQWFDRQWDRLFETVESFDVDCSLFEPLYIERDLVKKAETLDWETDTAILNSLTAYQQIPLGITYAKIKIDFYNLKRLLMFKREMNVVATGFIDRVSLETYASDVKGLVRNSIYHEPLEGLDIKNVELLEKRIIRDAMEAHRMDGTSDNGLFSKLYFNMNELIELRGRMKAELFNIELSEVVLAYE</sequence>
<accession>A0A120JTX7</accession>
<proteinExistence type="predicted"/>
<evidence type="ECO:0000313" key="1">
    <source>
        <dbReference type="EMBL" id="AMC94277.1"/>
    </source>
</evidence>
<dbReference type="AlphaFoldDB" id="A0A120JTX7"/>
<evidence type="ECO:0000313" key="2">
    <source>
        <dbReference type="Proteomes" id="UP000063781"/>
    </source>
</evidence>
<dbReference type="Proteomes" id="UP000063781">
    <property type="component" value="Chromosome"/>
</dbReference>
<gene>
    <name evidence="1" type="ORF">AOC36_09920</name>
</gene>
<reference evidence="1 2" key="1">
    <citation type="submission" date="2015-10" db="EMBL/GenBank/DDBJ databases">
        <title>Erysipelothrix larvae sp. LV19 isolated from the larval gut of the rhinoceros beetle, Trypoxylus dichotomus.</title>
        <authorList>
            <person name="Lim S."/>
            <person name="Kim B.-C."/>
        </authorList>
    </citation>
    <scope>NUCLEOTIDE SEQUENCE [LARGE SCALE GENOMIC DNA]</scope>
    <source>
        <strain evidence="1 2">LV19</strain>
    </source>
</reference>
<dbReference type="EMBL" id="CP013213">
    <property type="protein sequence ID" value="AMC94277.1"/>
    <property type="molecule type" value="Genomic_DNA"/>
</dbReference>
<name>A0A120JTX7_9FIRM</name>
<dbReference type="RefSeq" id="WP_067633823.1">
    <property type="nucleotide sequence ID" value="NZ_CP013213.1"/>
</dbReference>
<dbReference type="STRING" id="1514105.AOC36_09920"/>
<protein>
    <submittedName>
        <fullName evidence="1">Uncharacterized protein</fullName>
    </submittedName>
</protein>
<organism evidence="1 2">
    <name type="scientific">Erysipelothrix larvae</name>
    <dbReference type="NCBI Taxonomy" id="1514105"/>
    <lineage>
        <taxon>Bacteria</taxon>
        <taxon>Bacillati</taxon>
        <taxon>Bacillota</taxon>
        <taxon>Erysipelotrichia</taxon>
        <taxon>Erysipelotrichales</taxon>
        <taxon>Erysipelotrichaceae</taxon>
        <taxon>Erysipelothrix</taxon>
    </lineage>
</organism>